<evidence type="ECO:0000313" key="5">
    <source>
        <dbReference type="Proteomes" id="UP001060012"/>
    </source>
</evidence>
<dbReference type="PANTHER" id="PTHR33607:SF2">
    <property type="entry name" value="ENDONUCLEASE-1"/>
    <property type="match status" value="1"/>
</dbReference>
<keyword evidence="5" id="KW-1185">Reference proteome</keyword>
<dbReference type="SUPFAM" id="SSF54060">
    <property type="entry name" value="His-Me finger endonucleases"/>
    <property type="match status" value="1"/>
</dbReference>
<organism evidence="4 5">
    <name type="scientific">Arcobacter roscoffensis</name>
    <dbReference type="NCBI Taxonomy" id="2961520"/>
    <lineage>
        <taxon>Bacteria</taxon>
        <taxon>Pseudomonadati</taxon>
        <taxon>Campylobacterota</taxon>
        <taxon>Epsilonproteobacteria</taxon>
        <taxon>Campylobacterales</taxon>
        <taxon>Arcobacteraceae</taxon>
        <taxon>Arcobacter</taxon>
    </lineage>
</organism>
<reference evidence="4" key="1">
    <citation type="submission" date="2022-07" db="EMBL/GenBank/DDBJ databases">
        <title>Arcobacter roscoffensis sp. nov., a marine bacterium isolated from coastal seawater collected from Roscoff, France.</title>
        <authorList>
            <person name="Pascual J."/>
            <person name="Lepeaux C."/>
            <person name="Methner A."/>
            <person name="Overmann J."/>
        </authorList>
    </citation>
    <scope>NUCLEOTIDE SEQUENCE</scope>
    <source>
        <strain evidence="4">ARW1-2F2</strain>
    </source>
</reference>
<protein>
    <submittedName>
        <fullName evidence="4">Endonuclease</fullName>
    </submittedName>
</protein>
<comment type="similarity">
    <text evidence="1">Belongs to the EndA/NucM nuclease family.</text>
</comment>
<evidence type="ECO:0000256" key="3">
    <source>
        <dbReference type="ARBA" id="ARBA00022801"/>
    </source>
</evidence>
<sequence>MRIVFIFIMSFAFIYANTTIDSFSKSKKLLKKIYKGNQITFYAECKYNYKDKSNMIDRSSCGYTPRNEYTKKGNQNKRARRIEWEHVIPAQNFGRQFSCWYEGDSQCIKQNGKSYKGRKCCTKVNQKYKYMQADLHNLVPAVGELNADRSNFRFSQIEGERRWYGKDVDFEVDFKRRVVEPRDEIKGNIARTYFYFEKTYGMKISQKDKKILEVWNRLDPVDKWESQRNKLIEKIQGNKNELID</sequence>
<keyword evidence="4" id="KW-0255">Endonuclease</keyword>
<dbReference type="InterPro" id="IPR007346">
    <property type="entry name" value="Endonuclease-I"/>
</dbReference>
<dbReference type="RefSeq" id="WP_254577783.1">
    <property type="nucleotide sequence ID" value="NZ_CP100595.1"/>
</dbReference>
<dbReference type="EMBL" id="CP100595">
    <property type="protein sequence ID" value="UTJ07609.1"/>
    <property type="molecule type" value="Genomic_DNA"/>
</dbReference>
<gene>
    <name evidence="4" type="ORF">NJU99_05810</name>
</gene>
<keyword evidence="3" id="KW-0378">Hydrolase</keyword>
<dbReference type="Proteomes" id="UP001060012">
    <property type="component" value="Chromosome"/>
</dbReference>
<name>A0ABY5E625_9BACT</name>
<evidence type="ECO:0000256" key="1">
    <source>
        <dbReference type="ARBA" id="ARBA00006429"/>
    </source>
</evidence>
<evidence type="ECO:0000313" key="4">
    <source>
        <dbReference type="EMBL" id="UTJ07609.1"/>
    </source>
</evidence>
<dbReference type="PANTHER" id="PTHR33607">
    <property type="entry name" value="ENDONUCLEASE-1"/>
    <property type="match status" value="1"/>
</dbReference>
<keyword evidence="2" id="KW-0540">Nuclease</keyword>
<dbReference type="InterPro" id="IPR044925">
    <property type="entry name" value="His-Me_finger_sf"/>
</dbReference>
<proteinExistence type="inferred from homology"/>
<accession>A0ABY5E625</accession>
<evidence type="ECO:0000256" key="2">
    <source>
        <dbReference type="ARBA" id="ARBA00022722"/>
    </source>
</evidence>
<dbReference type="GO" id="GO:0004519">
    <property type="term" value="F:endonuclease activity"/>
    <property type="evidence" value="ECO:0007669"/>
    <property type="project" value="UniProtKB-KW"/>
</dbReference>
<dbReference type="Pfam" id="PF04231">
    <property type="entry name" value="Endonuclease_1"/>
    <property type="match status" value="1"/>
</dbReference>